<dbReference type="Pfam" id="PF00571">
    <property type="entry name" value="CBS"/>
    <property type="match status" value="2"/>
</dbReference>
<evidence type="ECO:0000313" key="12">
    <source>
        <dbReference type="Proteomes" id="UP000235598"/>
    </source>
</evidence>
<comment type="subcellular location">
    <subcellularLocation>
        <location evidence="9">Cell membrane</location>
        <topology evidence="9">Multi-pass membrane protein</topology>
    </subcellularLocation>
    <subcellularLocation>
        <location evidence="1">Membrane</location>
        <topology evidence="1">Multi-pass membrane protein</topology>
    </subcellularLocation>
</comment>
<dbReference type="SMART" id="SM00924">
    <property type="entry name" value="MgtE_N"/>
    <property type="match status" value="1"/>
</dbReference>
<reference evidence="11 12" key="1">
    <citation type="submission" date="2017-09" db="EMBL/GenBank/DDBJ databases">
        <title>Bacterial strain isolated from the female urinary microbiota.</title>
        <authorList>
            <person name="Thomas-White K."/>
            <person name="Kumar N."/>
            <person name="Forster S."/>
            <person name="Putonti C."/>
            <person name="Lawley T."/>
            <person name="Wolfe A.J."/>
        </authorList>
    </citation>
    <scope>NUCLEOTIDE SEQUENCE [LARGE SCALE GENOMIC DNA]</scope>
    <source>
        <strain evidence="11 12">UMB1301</strain>
    </source>
</reference>
<keyword evidence="9" id="KW-0479">Metal-binding</keyword>
<comment type="function">
    <text evidence="9">Acts as a magnesium transporter.</text>
</comment>
<protein>
    <recommendedName>
        <fullName evidence="9">Magnesium transporter MgtE</fullName>
    </recommendedName>
</protein>
<dbReference type="NCBIfam" id="TIGR00400">
    <property type="entry name" value="mgtE"/>
    <property type="match status" value="1"/>
</dbReference>
<dbReference type="InterPro" id="IPR046342">
    <property type="entry name" value="CBS_dom_sf"/>
</dbReference>
<evidence type="ECO:0000256" key="2">
    <source>
        <dbReference type="ARBA" id="ARBA00009749"/>
    </source>
</evidence>
<evidence type="ECO:0000256" key="7">
    <source>
        <dbReference type="ARBA" id="ARBA00023136"/>
    </source>
</evidence>
<dbReference type="InterPro" id="IPR038076">
    <property type="entry name" value="MgtE_N_sf"/>
</dbReference>
<keyword evidence="7 9" id="KW-0472">Membrane</keyword>
<feature type="domain" description="CBS" evidence="10">
    <location>
        <begin position="206"/>
        <end position="262"/>
    </location>
</feature>
<name>A0A2N6VL02_9MICO</name>
<dbReference type="GO" id="GO:0015095">
    <property type="term" value="F:magnesium ion transmembrane transporter activity"/>
    <property type="evidence" value="ECO:0007669"/>
    <property type="project" value="UniProtKB-UniRule"/>
</dbReference>
<dbReference type="Pfam" id="PF01769">
    <property type="entry name" value="MgtE"/>
    <property type="match status" value="1"/>
</dbReference>
<dbReference type="Pfam" id="PF03448">
    <property type="entry name" value="MgtE_N"/>
    <property type="match status" value="1"/>
</dbReference>
<dbReference type="InterPro" id="IPR006669">
    <property type="entry name" value="MgtE_transporter"/>
</dbReference>
<comment type="caution">
    <text evidence="11">The sequence shown here is derived from an EMBL/GenBank/DDBJ whole genome shotgun (WGS) entry which is preliminary data.</text>
</comment>
<evidence type="ECO:0000256" key="8">
    <source>
        <dbReference type="PROSITE-ProRule" id="PRU00703"/>
    </source>
</evidence>
<dbReference type="PROSITE" id="PS51371">
    <property type="entry name" value="CBS"/>
    <property type="match status" value="2"/>
</dbReference>
<dbReference type="PANTHER" id="PTHR43773">
    <property type="entry name" value="MAGNESIUM TRANSPORTER MGTE"/>
    <property type="match status" value="1"/>
</dbReference>
<dbReference type="PANTHER" id="PTHR43773:SF1">
    <property type="entry name" value="MAGNESIUM TRANSPORTER MGTE"/>
    <property type="match status" value="1"/>
</dbReference>
<keyword evidence="4 9" id="KW-0812">Transmembrane</keyword>
<dbReference type="Gene3D" id="1.25.60.10">
    <property type="entry name" value="MgtE N-terminal domain-like"/>
    <property type="match status" value="1"/>
</dbReference>
<feature type="domain" description="CBS" evidence="10">
    <location>
        <begin position="143"/>
        <end position="205"/>
    </location>
</feature>
<dbReference type="OrthoDB" id="9790355at2"/>
<dbReference type="InterPro" id="IPR006667">
    <property type="entry name" value="SLC41_membr_dom"/>
</dbReference>
<dbReference type="AlphaFoldDB" id="A0A2N6VL02"/>
<feature type="transmembrane region" description="Helical" evidence="9">
    <location>
        <begin position="366"/>
        <end position="388"/>
    </location>
</feature>
<dbReference type="SUPFAM" id="SSF158791">
    <property type="entry name" value="MgtE N-terminal domain-like"/>
    <property type="match status" value="1"/>
</dbReference>
<feature type="transmembrane region" description="Helical" evidence="9">
    <location>
        <begin position="394"/>
        <end position="416"/>
    </location>
</feature>
<dbReference type="Gene3D" id="1.10.357.20">
    <property type="entry name" value="SLC41 divalent cation transporters, integral membrane domain"/>
    <property type="match status" value="1"/>
</dbReference>
<comment type="subunit">
    <text evidence="9">Homodimer.</text>
</comment>
<sequence length="454" mass="49299">MTVNVHDAIEQLEDELASSHLDSAHLDVINSLAKQIPTHELTRLVSNRPIVQSAVLFRVLKKDEALTVFENLPPSYQADLIQALRGPDVAEIIEGLDPDDRAELFGELPAIVVKSMMKGLSHDERTKTSIVLGYPRDAIGRYMSPEVLSLHEDWDARRALDVVRERIYEPETVYLLPVLARGRTLVGVVSLRTLVGASPDTPVTELMREPSSVEAMTDREDAARSFLDQRLIAMPVVDAENRLLGILTMDDALDIIDEEDAEDAARGSGSEPLDRSYMSSSIMKIVKSRIVWLLVLAVSAVLTVQVLDLYEDRLAQVVALALFIPLLTGTGGNAGNQAATTVTRALAVGEVRVRDLMMVMWREVRVGASLGLVLGSLGFLISGLIYGFQLGSVIGLTLLCICTMAASVGGLMPILAKKVGADPAVFSNPFISTFCDATGLIIYFTIATVILGLH</sequence>
<feature type="transmembrane region" description="Helical" evidence="9">
    <location>
        <begin position="313"/>
        <end position="334"/>
    </location>
</feature>
<keyword evidence="6 9" id="KW-1133">Transmembrane helix</keyword>
<evidence type="ECO:0000256" key="4">
    <source>
        <dbReference type="ARBA" id="ARBA00022692"/>
    </source>
</evidence>
<evidence type="ECO:0000256" key="1">
    <source>
        <dbReference type="ARBA" id="ARBA00004141"/>
    </source>
</evidence>
<keyword evidence="5 9" id="KW-0460">Magnesium</keyword>
<evidence type="ECO:0000313" key="11">
    <source>
        <dbReference type="EMBL" id="PMD04708.1"/>
    </source>
</evidence>
<keyword evidence="3 9" id="KW-0813">Transport</keyword>
<comment type="similarity">
    <text evidence="2 9">Belongs to the SLC41A transporter family.</text>
</comment>
<dbReference type="CDD" id="cd04606">
    <property type="entry name" value="CBS_pair_Mg_transporter"/>
    <property type="match status" value="1"/>
</dbReference>
<feature type="transmembrane region" description="Helical" evidence="9">
    <location>
        <begin position="428"/>
        <end position="453"/>
    </location>
</feature>
<dbReference type="EMBL" id="PNHK01000004">
    <property type="protein sequence ID" value="PMD04708.1"/>
    <property type="molecule type" value="Genomic_DNA"/>
</dbReference>
<dbReference type="SMART" id="SM00116">
    <property type="entry name" value="CBS"/>
    <property type="match status" value="2"/>
</dbReference>
<dbReference type="SUPFAM" id="SSF54631">
    <property type="entry name" value="CBS-domain pair"/>
    <property type="match status" value="1"/>
</dbReference>
<gene>
    <name evidence="11" type="primary">mgtE</name>
    <name evidence="11" type="ORF">CJ199_10085</name>
</gene>
<proteinExistence type="inferred from homology"/>
<dbReference type="GO" id="GO:0046872">
    <property type="term" value="F:metal ion binding"/>
    <property type="evidence" value="ECO:0007669"/>
    <property type="project" value="UniProtKB-KW"/>
</dbReference>
<keyword evidence="9" id="KW-1003">Cell membrane</keyword>
<organism evidence="11 12">
    <name type="scientific">Brevibacterium paucivorans</name>
    <dbReference type="NCBI Taxonomy" id="170994"/>
    <lineage>
        <taxon>Bacteria</taxon>
        <taxon>Bacillati</taxon>
        <taxon>Actinomycetota</taxon>
        <taxon>Actinomycetes</taxon>
        <taxon>Micrococcales</taxon>
        <taxon>Brevibacteriaceae</taxon>
        <taxon>Brevibacterium</taxon>
    </lineage>
</organism>
<evidence type="ECO:0000256" key="6">
    <source>
        <dbReference type="ARBA" id="ARBA00022989"/>
    </source>
</evidence>
<dbReference type="SUPFAM" id="SSF161093">
    <property type="entry name" value="MgtE membrane domain-like"/>
    <property type="match status" value="1"/>
</dbReference>
<dbReference type="GO" id="GO:0005886">
    <property type="term" value="C:plasma membrane"/>
    <property type="evidence" value="ECO:0007669"/>
    <property type="project" value="UniProtKB-SubCell"/>
</dbReference>
<dbReference type="RefSeq" id="WP_102239352.1">
    <property type="nucleotide sequence ID" value="NZ_PNHK01000004.1"/>
</dbReference>
<dbReference type="InterPro" id="IPR036739">
    <property type="entry name" value="SLC41_membr_dom_sf"/>
</dbReference>
<keyword evidence="8" id="KW-0129">CBS domain</keyword>
<evidence type="ECO:0000259" key="10">
    <source>
        <dbReference type="PROSITE" id="PS51371"/>
    </source>
</evidence>
<dbReference type="InterPro" id="IPR000644">
    <property type="entry name" value="CBS_dom"/>
</dbReference>
<feature type="transmembrane region" description="Helical" evidence="9">
    <location>
        <begin position="290"/>
        <end position="307"/>
    </location>
</feature>
<accession>A0A2N6VL02</accession>
<dbReference type="Proteomes" id="UP000235598">
    <property type="component" value="Unassembled WGS sequence"/>
</dbReference>
<dbReference type="InterPro" id="IPR006668">
    <property type="entry name" value="Mg_transptr_MgtE_intracell_dom"/>
</dbReference>
<dbReference type="Gene3D" id="3.10.580.10">
    <property type="entry name" value="CBS-domain"/>
    <property type="match status" value="1"/>
</dbReference>
<evidence type="ECO:0000256" key="9">
    <source>
        <dbReference type="RuleBase" id="RU362011"/>
    </source>
</evidence>
<evidence type="ECO:0000256" key="3">
    <source>
        <dbReference type="ARBA" id="ARBA00022448"/>
    </source>
</evidence>
<evidence type="ECO:0000256" key="5">
    <source>
        <dbReference type="ARBA" id="ARBA00022842"/>
    </source>
</evidence>